<dbReference type="HOGENOM" id="CLU_3090226_0_0_1"/>
<keyword evidence="3" id="KW-1185">Reference proteome</keyword>
<name>A0A072VLK2_MEDTR</name>
<reference evidence="1 3" key="2">
    <citation type="journal article" date="2014" name="BMC Genomics">
        <title>An improved genome release (version Mt4.0) for the model legume Medicago truncatula.</title>
        <authorList>
            <person name="Tang H."/>
            <person name="Krishnakumar V."/>
            <person name="Bidwell S."/>
            <person name="Rosen B."/>
            <person name="Chan A."/>
            <person name="Zhou S."/>
            <person name="Gentzbittel L."/>
            <person name="Childs K.L."/>
            <person name="Yandell M."/>
            <person name="Gundlach H."/>
            <person name="Mayer K.F."/>
            <person name="Schwartz D.C."/>
            <person name="Town C.D."/>
        </authorList>
    </citation>
    <scope>GENOME REANNOTATION</scope>
    <source>
        <strain evidence="1">A17</strain>
        <strain evidence="2 3">cv. Jemalong A17</strain>
    </source>
</reference>
<organism evidence="1 3">
    <name type="scientific">Medicago truncatula</name>
    <name type="common">Barrel medic</name>
    <name type="synonym">Medicago tribuloides</name>
    <dbReference type="NCBI Taxonomy" id="3880"/>
    <lineage>
        <taxon>Eukaryota</taxon>
        <taxon>Viridiplantae</taxon>
        <taxon>Streptophyta</taxon>
        <taxon>Embryophyta</taxon>
        <taxon>Tracheophyta</taxon>
        <taxon>Spermatophyta</taxon>
        <taxon>Magnoliopsida</taxon>
        <taxon>eudicotyledons</taxon>
        <taxon>Gunneridae</taxon>
        <taxon>Pentapetalae</taxon>
        <taxon>rosids</taxon>
        <taxon>fabids</taxon>
        <taxon>Fabales</taxon>
        <taxon>Fabaceae</taxon>
        <taxon>Papilionoideae</taxon>
        <taxon>50 kb inversion clade</taxon>
        <taxon>NPAAA clade</taxon>
        <taxon>Hologalegina</taxon>
        <taxon>IRL clade</taxon>
        <taxon>Trifolieae</taxon>
        <taxon>Medicago</taxon>
    </lineage>
</organism>
<reference evidence="1 3" key="1">
    <citation type="journal article" date="2011" name="Nature">
        <title>The Medicago genome provides insight into the evolution of rhizobial symbioses.</title>
        <authorList>
            <person name="Young N.D."/>
            <person name="Debelle F."/>
            <person name="Oldroyd G.E."/>
            <person name="Geurts R."/>
            <person name="Cannon S.B."/>
            <person name="Udvardi M.K."/>
            <person name="Benedito V.A."/>
            <person name="Mayer K.F."/>
            <person name="Gouzy J."/>
            <person name="Schoof H."/>
            <person name="Van de Peer Y."/>
            <person name="Proost S."/>
            <person name="Cook D.R."/>
            <person name="Meyers B.C."/>
            <person name="Spannagl M."/>
            <person name="Cheung F."/>
            <person name="De Mita S."/>
            <person name="Krishnakumar V."/>
            <person name="Gundlach H."/>
            <person name="Zhou S."/>
            <person name="Mudge J."/>
            <person name="Bharti A.K."/>
            <person name="Murray J.D."/>
            <person name="Naoumkina M.A."/>
            <person name="Rosen B."/>
            <person name="Silverstein K.A."/>
            <person name="Tang H."/>
            <person name="Rombauts S."/>
            <person name="Zhao P.X."/>
            <person name="Zhou P."/>
            <person name="Barbe V."/>
            <person name="Bardou P."/>
            <person name="Bechner M."/>
            <person name="Bellec A."/>
            <person name="Berger A."/>
            <person name="Berges H."/>
            <person name="Bidwell S."/>
            <person name="Bisseling T."/>
            <person name="Choisne N."/>
            <person name="Couloux A."/>
            <person name="Denny R."/>
            <person name="Deshpande S."/>
            <person name="Dai X."/>
            <person name="Doyle J.J."/>
            <person name="Dudez A.M."/>
            <person name="Farmer A.D."/>
            <person name="Fouteau S."/>
            <person name="Franken C."/>
            <person name="Gibelin C."/>
            <person name="Gish J."/>
            <person name="Goldstein S."/>
            <person name="Gonzalez A.J."/>
            <person name="Green P.J."/>
            <person name="Hallab A."/>
            <person name="Hartog M."/>
            <person name="Hua A."/>
            <person name="Humphray S.J."/>
            <person name="Jeong D.H."/>
            <person name="Jing Y."/>
            <person name="Jocker A."/>
            <person name="Kenton S.M."/>
            <person name="Kim D.J."/>
            <person name="Klee K."/>
            <person name="Lai H."/>
            <person name="Lang C."/>
            <person name="Lin S."/>
            <person name="Macmil S.L."/>
            <person name="Magdelenat G."/>
            <person name="Matthews L."/>
            <person name="McCorrison J."/>
            <person name="Monaghan E.L."/>
            <person name="Mun J.H."/>
            <person name="Najar F.Z."/>
            <person name="Nicholson C."/>
            <person name="Noirot C."/>
            <person name="O'Bleness M."/>
            <person name="Paule C.R."/>
            <person name="Poulain J."/>
            <person name="Prion F."/>
            <person name="Qin B."/>
            <person name="Qu C."/>
            <person name="Retzel E.F."/>
            <person name="Riddle C."/>
            <person name="Sallet E."/>
            <person name="Samain S."/>
            <person name="Samson N."/>
            <person name="Sanders I."/>
            <person name="Saurat O."/>
            <person name="Scarpelli C."/>
            <person name="Schiex T."/>
            <person name="Segurens B."/>
            <person name="Severin A.J."/>
            <person name="Sherrier D.J."/>
            <person name="Shi R."/>
            <person name="Sims S."/>
            <person name="Singer S.R."/>
            <person name="Sinharoy S."/>
            <person name="Sterck L."/>
            <person name="Viollet A."/>
            <person name="Wang B.B."/>
            <person name="Wang K."/>
            <person name="Wang M."/>
            <person name="Wang X."/>
            <person name="Warfsmann J."/>
            <person name="Weissenbach J."/>
            <person name="White D.D."/>
            <person name="White J.D."/>
            <person name="Wiley G.B."/>
            <person name="Wincker P."/>
            <person name="Xing Y."/>
            <person name="Yang L."/>
            <person name="Yao Z."/>
            <person name="Ying F."/>
            <person name="Zhai J."/>
            <person name="Zhou L."/>
            <person name="Zuber A."/>
            <person name="Denarie J."/>
            <person name="Dixon R.A."/>
            <person name="May G.D."/>
            <person name="Schwartz D.C."/>
            <person name="Rogers J."/>
            <person name="Quetier F."/>
            <person name="Town C.D."/>
            <person name="Roe B.A."/>
        </authorList>
    </citation>
    <scope>NUCLEOTIDE SEQUENCE [LARGE SCALE GENOMIC DNA]</scope>
    <source>
        <strain evidence="1">A17</strain>
        <strain evidence="2 3">cv. Jemalong A17</strain>
    </source>
</reference>
<reference evidence="2" key="3">
    <citation type="submission" date="2015-04" db="UniProtKB">
        <authorList>
            <consortium name="EnsemblPlants"/>
        </authorList>
    </citation>
    <scope>IDENTIFICATION</scope>
    <source>
        <strain evidence="2">cv. Jemalong A17</strain>
    </source>
</reference>
<accession>A0A072VLK2</accession>
<evidence type="ECO:0000313" key="3">
    <source>
        <dbReference type="Proteomes" id="UP000002051"/>
    </source>
</evidence>
<sequence length="52" mass="5960">MENDTRFNVVSNNKSSDHKSMVKIPYNVKLRAVFTAGNPGPAKPINYWCKKY</sequence>
<dbReference type="EnsemblPlants" id="KEH39035">
    <property type="protein sequence ID" value="KEH39035"/>
    <property type="gene ID" value="MTR_2g089775"/>
</dbReference>
<protein>
    <submittedName>
        <fullName evidence="1 2">Uncharacterized protein</fullName>
    </submittedName>
</protein>
<dbReference type="Proteomes" id="UP000002051">
    <property type="component" value="Chromosome 2"/>
</dbReference>
<gene>
    <name evidence="1" type="ordered locus">MTR_2g089775</name>
</gene>
<evidence type="ECO:0000313" key="2">
    <source>
        <dbReference type="EnsemblPlants" id="KEH39035"/>
    </source>
</evidence>
<proteinExistence type="predicted"/>
<evidence type="ECO:0000313" key="1">
    <source>
        <dbReference type="EMBL" id="KEH39035.1"/>
    </source>
</evidence>
<dbReference type="AlphaFoldDB" id="A0A072VLK2"/>
<dbReference type="EMBL" id="CM001218">
    <property type="protein sequence ID" value="KEH39035.1"/>
    <property type="molecule type" value="Genomic_DNA"/>
</dbReference>